<keyword evidence="5" id="KW-0297">G-protein coupled receptor</keyword>
<organism evidence="15 16">
    <name type="scientific">Aldrovandia affinis</name>
    <dbReference type="NCBI Taxonomy" id="143900"/>
    <lineage>
        <taxon>Eukaryota</taxon>
        <taxon>Metazoa</taxon>
        <taxon>Chordata</taxon>
        <taxon>Craniata</taxon>
        <taxon>Vertebrata</taxon>
        <taxon>Euteleostomi</taxon>
        <taxon>Actinopterygii</taxon>
        <taxon>Neopterygii</taxon>
        <taxon>Teleostei</taxon>
        <taxon>Notacanthiformes</taxon>
        <taxon>Halosauridae</taxon>
        <taxon>Aldrovandia</taxon>
    </lineage>
</organism>
<dbReference type="GO" id="GO:0007596">
    <property type="term" value="P:blood coagulation"/>
    <property type="evidence" value="ECO:0007669"/>
    <property type="project" value="InterPro"/>
</dbReference>
<keyword evidence="4 13" id="KW-1133">Transmembrane helix</keyword>
<feature type="transmembrane region" description="Helical" evidence="13">
    <location>
        <begin position="117"/>
        <end position="139"/>
    </location>
</feature>
<evidence type="ECO:0000256" key="9">
    <source>
        <dbReference type="ARBA" id="ARBA00023180"/>
    </source>
</evidence>
<evidence type="ECO:0000256" key="1">
    <source>
        <dbReference type="ARBA" id="ARBA00004651"/>
    </source>
</evidence>
<dbReference type="FunFam" id="1.20.1070.10:FF:000040">
    <property type="entry name" value="Coagulation factor 2 (thrombin) receptor"/>
    <property type="match status" value="1"/>
</dbReference>
<keyword evidence="2" id="KW-1003">Cell membrane</keyword>
<feature type="transmembrane region" description="Helical" evidence="13">
    <location>
        <begin position="87"/>
        <end position="105"/>
    </location>
</feature>
<evidence type="ECO:0000256" key="2">
    <source>
        <dbReference type="ARBA" id="ARBA00022475"/>
    </source>
</evidence>
<dbReference type="AlphaFoldDB" id="A0AAD7S6B5"/>
<dbReference type="PROSITE" id="PS50262">
    <property type="entry name" value="G_PROTEIN_RECEP_F1_2"/>
    <property type="match status" value="1"/>
</dbReference>
<keyword evidence="10" id="KW-0807">Transducer</keyword>
<keyword evidence="8" id="KW-0675">Receptor</keyword>
<evidence type="ECO:0000256" key="5">
    <source>
        <dbReference type="ARBA" id="ARBA00023040"/>
    </source>
</evidence>
<dbReference type="GO" id="GO:0015057">
    <property type="term" value="F:thrombin-activated receptor activity"/>
    <property type="evidence" value="ECO:0007669"/>
    <property type="project" value="InterPro"/>
</dbReference>
<dbReference type="EMBL" id="JAINUG010000105">
    <property type="protein sequence ID" value="KAJ8396547.1"/>
    <property type="molecule type" value="Genomic_DNA"/>
</dbReference>
<dbReference type="Proteomes" id="UP001221898">
    <property type="component" value="Unassembled WGS sequence"/>
</dbReference>
<keyword evidence="16" id="KW-1185">Reference proteome</keyword>
<dbReference type="GO" id="GO:0035025">
    <property type="term" value="P:positive regulation of Rho protein signal transduction"/>
    <property type="evidence" value="ECO:0007669"/>
    <property type="project" value="TreeGrafter"/>
</dbReference>
<name>A0AAD7S6B5_9TELE</name>
<evidence type="ECO:0000313" key="16">
    <source>
        <dbReference type="Proteomes" id="UP001221898"/>
    </source>
</evidence>
<dbReference type="PRINTS" id="PR01428">
    <property type="entry name" value="PROTEASEAR"/>
</dbReference>
<keyword evidence="9" id="KW-0325">Glycoprotein</keyword>
<keyword evidence="7 11" id="KW-1015">Disulfide bond</keyword>
<evidence type="ECO:0000256" key="6">
    <source>
        <dbReference type="ARBA" id="ARBA00023136"/>
    </source>
</evidence>
<feature type="disulfide bond" evidence="11">
    <location>
        <begin position="157"/>
        <end position="236"/>
    </location>
</feature>
<feature type="transmembrane region" description="Helical" evidence="13">
    <location>
        <begin position="201"/>
        <end position="221"/>
    </location>
</feature>
<dbReference type="SUPFAM" id="SSF81321">
    <property type="entry name" value="Family A G protein-coupled receptor-like"/>
    <property type="match status" value="1"/>
</dbReference>
<feature type="transmembrane region" description="Helical" evidence="13">
    <location>
        <begin position="328"/>
        <end position="351"/>
    </location>
</feature>
<accession>A0AAD7S6B5</accession>
<dbReference type="Gene3D" id="1.20.1070.10">
    <property type="entry name" value="Rhodopsin 7-helix transmembrane proteins"/>
    <property type="match status" value="1"/>
</dbReference>
<dbReference type="InterPro" id="IPR017452">
    <property type="entry name" value="GPCR_Rhodpsn_7TM"/>
</dbReference>
<keyword evidence="6 13" id="KW-0472">Membrane</keyword>
<evidence type="ECO:0000256" key="7">
    <source>
        <dbReference type="ARBA" id="ARBA00023157"/>
    </source>
</evidence>
<evidence type="ECO:0000256" key="8">
    <source>
        <dbReference type="ARBA" id="ARBA00023170"/>
    </source>
</evidence>
<comment type="subcellular location">
    <subcellularLocation>
        <location evidence="1">Cell membrane</location>
        <topology evidence="1">Multi-pass membrane protein</topology>
    </subcellularLocation>
</comment>
<comment type="caution">
    <text evidence="15">The sequence shown here is derived from an EMBL/GenBank/DDBJ whole genome shotgun (WGS) entry which is preliminary data.</text>
</comment>
<evidence type="ECO:0000256" key="12">
    <source>
        <dbReference type="SAM" id="MobiDB-lite"/>
    </source>
</evidence>
<evidence type="ECO:0000259" key="14">
    <source>
        <dbReference type="PROSITE" id="PS50262"/>
    </source>
</evidence>
<dbReference type="Pfam" id="PF00001">
    <property type="entry name" value="7tm_1"/>
    <property type="match status" value="1"/>
</dbReference>
<gene>
    <name evidence="15" type="ORF">AAFF_G00016130</name>
</gene>
<dbReference type="InterPro" id="IPR003943">
    <property type="entry name" value="Prot_act_rcpt_3"/>
</dbReference>
<evidence type="ECO:0000313" key="15">
    <source>
        <dbReference type="EMBL" id="KAJ8396547.1"/>
    </source>
</evidence>
<evidence type="ECO:0000256" key="11">
    <source>
        <dbReference type="PIRSR" id="PIRSR603912-52"/>
    </source>
</evidence>
<keyword evidence="3 13" id="KW-0812">Transmembrane</keyword>
<feature type="compositionally biased region" description="Polar residues" evidence="12">
    <location>
        <begin position="45"/>
        <end position="56"/>
    </location>
</feature>
<evidence type="ECO:0000256" key="3">
    <source>
        <dbReference type="ARBA" id="ARBA00022692"/>
    </source>
</evidence>
<proteinExistence type="predicted"/>
<evidence type="ECO:0000256" key="4">
    <source>
        <dbReference type="ARBA" id="ARBA00022989"/>
    </source>
</evidence>
<feature type="transmembrane region" description="Helical" evidence="13">
    <location>
        <begin position="289"/>
        <end position="308"/>
    </location>
</feature>
<dbReference type="PANTHER" id="PTHR24232:SF0">
    <property type="entry name" value="PROTEINASE-ACTIVATED RECEPTOR 3"/>
    <property type="match status" value="1"/>
</dbReference>
<dbReference type="PANTHER" id="PTHR24232">
    <property type="entry name" value="G-PROTEIN COUPLED RECEPTOR"/>
    <property type="match status" value="1"/>
</dbReference>
<feature type="region of interest" description="Disordered" evidence="12">
    <location>
        <begin position="37"/>
        <end position="67"/>
    </location>
</feature>
<reference evidence="15" key="1">
    <citation type="journal article" date="2023" name="Science">
        <title>Genome structures resolve the early diversification of teleost fishes.</title>
        <authorList>
            <person name="Parey E."/>
            <person name="Louis A."/>
            <person name="Montfort J."/>
            <person name="Bouchez O."/>
            <person name="Roques C."/>
            <person name="Iampietro C."/>
            <person name="Lluch J."/>
            <person name="Castinel A."/>
            <person name="Donnadieu C."/>
            <person name="Desvignes T."/>
            <person name="Floi Bucao C."/>
            <person name="Jouanno E."/>
            <person name="Wen M."/>
            <person name="Mejri S."/>
            <person name="Dirks R."/>
            <person name="Jansen H."/>
            <person name="Henkel C."/>
            <person name="Chen W.J."/>
            <person name="Zahm M."/>
            <person name="Cabau C."/>
            <person name="Klopp C."/>
            <person name="Thompson A.W."/>
            <person name="Robinson-Rechavi M."/>
            <person name="Braasch I."/>
            <person name="Lecointre G."/>
            <person name="Bobe J."/>
            <person name="Postlethwait J.H."/>
            <person name="Berthelot C."/>
            <person name="Roest Crollius H."/>
            <person name="Guiguen Y."/>
        </authorList>
    </citation>
    <scope>NUCLEOTIDE SEQUENCE</scope>
    <source>
        <strain evidence="15">NC1722</strain>
    </source>
</reference>
<feature type="transmembrane region" description="Helical" evidence="13">
    <location>
        <begin position="255"/>
        <end position="277"/>
    </location>
</feature>
<protein>
    <recommendedName>
        <fullName evidence="14">G-protein coupled receptors family 1 profile domain-containing protein</fullName>
    </recommendedName>
</protein>
<evidence type="ECO:0000256" key="10">
    <source>
        <dbReference type="ARBA" id="ARBA00023224"/>
    </source>
</evidence>
<evidence type="ECO:0000256" key="13">
    <source>
        <dbReference type="SAM" id="Phobius"/>
    </source>
</evidence>
<sequence>MGTGLSNARRAGRQLERCRDPINVAWKNQNVTFNPRSFNGKRIEATSSPRSKANVDSSSASPSSLPELDLQANGTADYFTGALSTRVIPIAYVAAIVIGIPSNVITMGTLASKTRAFPAAILYFSLALSDLLFLLTLVLRVFYHLNGNHWVFGEAACRAVTACFYGNVYCSIHTLMCIGVKRYLAIVHPFVYKGLPKRSCAALSALAVWLVFVVAMVPELLVRQSYHLPRLGITTCHDVLPLGDGSYSFLPYYKLTLICLGFFAPFLVTVVSYVSIIRQLNRSSCDWMFYIKTSTLVFVIFTVCFLPSNMLHFVHYVKLYSSREEHFYIYYSVAMCLCGLHSCLDPFLFCLMSRSTGAKLHFITHKGKTLSIST</sequence>
<dbReference type="PRINTS" id="PR00237">
    <property type="entry name" value="GPCRRHODOPSN"/>
</dbReference>
<feature type="domain" description="G-protein coupled receptors family 1 profile" evidence="14">
    <location>
        <begin position="102"/>
        <end position="349"/>
    </location>
</feature>
<dbReference type="InterPro" id="IPR003912">
    <property type="entry name" value="Protea_act_rcpt"/>
</dbReference>
<dbReference type="InterPro" id="IPR000276">
    <property type="entry name" value="GPCR_Rhodpsn"/>
</dbReference>
<dbReference type="GO" id="GO:0007200">
    <property type="term" value="P:phospholipase C-activating G protein-coupled receptor signaling pathway"/>
    <property type="evidence" value="ECO:0007669"/>
    <property type="project" value="TreeGrafter"/>
</dbReference>
<dbReference type="GO" id="GO:0005886">
    <property type="term" value="C:plasma membrane"/>
    <property type="evidence" value="ECO:0007669"/>
    <property type="project" value="UniProtKB-SubCell"/>
</dbReference>
<dbReference type="PRINTS" id="PR01429">
    <property type="entry name" value="PROTEASEAR3"/>
</dbReference>